<dbReference type="AlphaFoldDB" id="A0A226E2Y9"/>
<dbReference type="Proteomes" id="UP000198287">
    <property type="component" value="Unassembled WGS sequence"/>
</dbReference>
<dbReference type="STRING" id="158441.A0A226E2Y9"/>
<dbReference type="GO" id="GO:0042981">
    <property type="term" value="P:regulation of apoptotic process"/>
    <property type="evidence" value="ECO:0007669"/>
    <property type="project" value="InterPro"/>
</dbReference>
<sequence length="309" mass="34390">MPLQAREFDQVPGHMEPENNIVAPEGEAGLDLDNEENSGLGRVCFSTDATQTEGDGDVVDGAAHLVQPHPLLPNNQNNNGSCELADEGPTCSQSDGGFLSSLFTMVLPVKKRDQIVNPTNSRTIATQTEEQDPICARGQQLSLLLIQELSLQNPIPASYKDDVYESLASCICDMLVKHSILFNGMVRRCHVTHYRTFCCIANEIFEANDSGQFNVSWGRIISLFAFAVRLAQEFREDEEQVDYIIRFLASYVTKHLIPFVRSHGGWENLVEHYPIPVDDDSQMKRAILWSGLCVGLMATMYVSSFLSSR</sequence>
<dbReference type="GO" id="GO:0097192">
    <property type="term" value="P:extrinsic apoptotic signaling pathway in absence of ligand"/>
    <property type="evidence" value="ECO:0007669"/>
    <property type="project" value="TreeGrafter"/>
</dbReference>
<dbReference type="PROSITE" id="PS50062">
    <property type="entry name" value="BCL2_FAMILY"/>
    <property type="match status" value="1"/>
</dbReference>
<gene>
    <name evidence="5" type="ORF">Fcan01_13432</name>
</gene>
<evidence type="ECO:0000256" key="2">
    <source>
        <dbReference type="ARBA" id="ARBA00022703"/>
    </source>
</evidence>
<dbReference type="SUPFAM" id="SSF56854">
    <property type="entry name" value="Bcl-2 inhibitors of programmed cell death"/>
    <property type="match status" value="1"/>
</dbReference>
<comment type="caution">
    <text evidence="5">The sequence shown here is derived from an EMBL/GenBank/DDBJ whole genome shotgun (WGS) entry which is preliminary data.</text>
</comment>
<evidence type="ECO:0000313" key="6">
    <source>
        <dbReference type="Proteomes" id="UP000198287"/>
    </source>
</evidence>
<keyword evidence="2" id="KW-0053">Apoptosis</keyword>
<dbReference type="EMBL" id="LNIX01000007">
    <property type="protein sequence ID" value="OXA52105.1"/>
    <property type="molecule type" value="Genomic_DNA"/>
</dbReference>
<keyword evidence="3" id="KW-0812">Transmembrane</keyword>
<dbReference type="GO" id="GO:0008630">
    <property type="term" value="P:intrinsic apoptotic signaling pathway in response to DNA damage"/>
    <property type="evidence" value="ECO:0007669"/>
    <property type="project" value="TreeGrafter"/>
</dbReference>
<evidence type="ECO:0000256" key="1">
    <source>
        <dbReference type="ARBA" id="ARBA00009458"/>
    </source>
</evidence>
<accession>A0A226E2Y9</accession>
<reference evidence="5 6" key="1">
    <citation type="submission" date="2015-12" db="EMBL/GenBank/DDBJ databases">
        <title>The genome of Folsomia candida.</title>
        <authorList>
            <person name="Faddeeva A."/>
            <person name="Derks M.F."/>
            <person name="Anvar Y."/>
            <person name="Smit S."/>
            <person name="Van Straalen N."/>
            <person name="Roelofs D."/>
        </authorList>
    </citation>
    <scope>NUCLEOTIDE SEQUENCE [LARGE SCALE GENOMIC DNA]</scope>
    <source>
        <strain evidence="5 6">VU population</strain>
        <tissue evidence="5">Whole body</tissue>
    </source>
</reference>
<dbReference type="Gene3D" id="1.10.437.10">
    <property type="entry name" value="Blc2-like"/>
    <property type="match status" value="1"/>
</dbReference>
<dbReference type="GO" id="GO:0005741">
    <property type="term" value="C:mitochondrial outer membrane"/>
    <property type="evidence" value="ECO:0007669"/>
    <property type="project" value="TreeGrafter"/>
</dbReference>
<name>A0A226E2Y9_FOLCA</name>
<dbReference type="PANTHER" id="PTHR11256">
    <property type="entry name" value="BCL-2 RELATED"/>
    <property type="match status" value="1"/>
</dbReference>
<keyword evidence="3" id="KW-1133">Transmembrane helix</keyword>
<dbReference type="InterPro" id="IPR046371">
    <property type="entry name" value="Bcl-2_BH1-3"/>
</dbReference>
<evidence type="ECO:0000256" key="3">
    <source>
        <dbReference type="SAM" id="Phobius"/>
    </source>
</evidence>
<dbReference type="InterPro" id="IPR002475">
    <property type="entry name" value="Bcl2-like"/>
</dbReference>
<protein>
    <submittedName>
        <fullName evidence="5">Bcl-2-like protein 1</fullName>
    </submittedName>
</protein>
<dbReference type="Pfam" id="PF00452">
    <property type="entry name" value="Bcl-2"/>
    <property type="match status" value="1"/>
</dbReference>
<dbReference type="OMA" id="ATMYVSS"/>
<dbReference type="InterPro" id="IPR026298">
    <property type="entry name" value="Bcl-2_fam"/>
</dbReference>
<comment type="similarity">
    <text evidence="1">Belongs to the Bcl-2 family.</text>
</comment>
<evidence type="ECO:0000259" key="4">
    <source>
        <dbReference type="SMART" id="SM00337"/>
    </source>
</evidence>
<dbReference type="GO" id="GO:0051400">
    <property type="term" value="F:BH domain binding"/>
    <property type="evidence" value="ECO:0007669"/>
    <property type="project" value="TreeGrafter"/>
</dbReference>
<dbReference type="PANTHER" id="PTHR11256:SF50">
    <property type="entry name" value="APOPTOSIS REGULATOR CED-9"/>
    <property type="match status" value="1"/>
</dbReference>
<keyword evidence="6" id="KW-1185">Reference proteome</keyword>
<dbReference type="CDD" id="cd06845">
    <property type="entry name" value="Bcl-2_like"/>
    <property type="match status" value="1"/>
</dbReference>
<dbReference type="InterPro" id="IPR036834">
    <property type="entry name" value="Bcl-2-like_sf"/>
</dbReference>
<dbReference type="GO" id="GO:0001836">
    <property type="term" value="P:release of cytochrome c from mitochondria"/>
    <property type="evidence" value="ECO:0007669"/>
    <property type="project" value="TreeGrafter"/>
</dbReference>
<organism evidence="5 6">
    <name type="scientific">Folsomia candida</name>
    <name type="common">Springtail</name>
    <dbReference type="NCBI Taxonomy" id="158441"/>
    <lineage>
        <taxon>Eukaryota</taxon>
        <taxon>Metazoa</taxon>
        <taxon>Ecdysozoa</taxon>
        <taxon>Arthropoda</taxon>
        <taxon>Hexapoda</taxon>
        <taxon>Collembola</taxon>
        <taxon>Entomobryomorpha</taxon>
        <taxon>Isotomoidea</taxon>
        <taxon>Isotomidae</taxon>
        <taxon>Proisotominae</taxon>
        <taxon>Folsomia</taxon>
    </lineage>
</organism>
<feature type="domain" description="Bcl-2 Bcl-2 homology region 1-3" evidence="4">
    <location>
        <begin position="167"/>
        <end position="266"/>
    </location>
</feature>
<evidence type="ECO:0000313" key="5">
    <source>
        <dbReference type="EMBL" id="OXA52105.1"/>
    </source>
</evidence>
<proteinExistence type="inferred from homology"/>
<dbReference type="SMART" id="SM00337">
    <property type="entry name" value="BCL"/>
    <property type="match status" value="1"/>
</dbReference>
<feature type="transmembrane region" description="Helical" evidence="3">
    <location>
        <begin position="286"/>
        <end position="306"/>
    </location>
</feature>
<keyword evidence="3" id="KW-0472">Membrane</keyword>
<dbReference type="OrthoDB" id="6021377at2759"/>